<protein>
    <recommendedName>
        <fullName evidence="4">Crustacean cardioactive peptide</fullName>
    </recommendedName>
</protein>
<dbReference type="EMBL" id="FZQP02003035">
    <property type="protein sequence ID" value="VVC97140.1"/>
    <property type="molecule type" value="Genomic_DNA"/>
</dbReference>
<dbReference type="InterPro" id="IPR024276">
    <property type="entry name" value="CCAP"/>
</dbReference>
<keyword evidence="1" id="KW-1133">Transmembrane helix</keyword>
<organism evidence="2 3">
    <name type="scientific">Leptidea sinapis</name>
    <dbReference type="NCBI Taxonomy" id="189913"/>
    <lineage>
        <taxon>Eukaryota</taxon>
        <taxon>Metazoa</taxon>
        <taxon>Ecdysozoa</taxon>
        <taxon>Arthropoda</taxon>
        <taxon>Hexapoda</taxon>
        <taxon>Insecta</taxon>
        <taxon>Pterygota</taxon>
        <taxon>Neoptera</taxon>
        <taxon>Endopterygota</taxon>
        <taxon>Lepidoptera</taxon>
        <taxon>Glossata</taxon>
        <taxon>Ditrysia</taxon>
        <taxon>Papilionoidea</taxon>
        <taxon>Pieridae</taxon>
        <taxon>Dismorphiinae</taxon>
        <taxon>Leptidea</taxon>
    </lineage>
</organism>
<evidence type="ECO:0000256" key="1">
    <source>
        <dbReference type="SAM" id="Phobius"/>
    </source>
</evidence>
<dbReference type="Pfam" id="PF11105">
    <property type="entry name" value="CCAP"/>
    <property type="match status" value="1"/>
</dbReference>
<proteinExistence type="predicted"/>
<feature type="transmembrane region" description="Helical" evidence="1">
    <location>
        <begin position="12"/>
        <end position="34"/>
    </location>
</feature>
<gene>
    <name evidence="2" type="ORF">LSINAPIS_LOCUS8498</name>
</gene>
<reference evidence="2 3" key="1">
    <citation type="submission" date="2017-07" db="EMBL/GenBank/DDBJ databases">
        <authorList>
            <person name="Talla V."/>
            <person name="Backstrom N."/>
        </authorList>
    </citation>
    <scope>NUCLEOTIDE SEQUENCE [LARGE SCALE GENOMIC DNA]</scope>
</reference>
<evidence type="ECO:0000313" key="2">
    <source>
        <dbReference type="EMBL" id="VVC97140.1"/>
    </source>
</evidence>
<feature type="non-terminal residue" evidence="2">
    <location>
        <position position="1"/>
    </location>
</feature>
<keyword evidence="1" id="KW-0812">Transmembrane</keyword>
<dbReference type="Proteomes" id="UP000324832">
    <property type="component" value="Unassembled WGS sequence"/>
</dbReference>
<name>A0A5E4QHE2_9NEOP</name>
<sequence>SGHLVVTVKLPPAAMAALHISVLFAVFFVTYCYSASLPRSFESRLSEDVISSPRKRPFCNAFTGCGRKRSQTPGMPVQEMMRQKQLYDDDLGAYLDSDPAMDELSRQILSEARLWEAMQEASEDLSRRRQKYIQ</sequence>
<accession>A0A5E4QHE2</accession>
<evidence type="ECO:0008006" key="4">
    <source>
        <dbReference type="Google" id="ProtNLM"/>
    </source>
</evidence>
<dbReference type="AlphaFoldDB" id="A0A5E4QHE2"/>
<keyword evidence="3" id="KW-1185">Reference proteome</keyword>
<keyword evidence="1" id="KW-0472">Membrane</keyword>
<evidence type="ECO:0000313" key="3">
    <source>
        <dbReference type="Proteomes" id="UP000324832"/>
    </source>
</evidence>